<dbReference type="Gramene" id="TKW17236">
    <property type="protein sequence ID" value="TKW17236"/>
    <property type="gene ID" value="SEVIR_5G352832v2"/>
</dbReference>
<keyword evidence="3" id="KW-1185">Reference proteome</keyword>
<evidence type="ECO:0000256" key="1">
    <source>
        <dbReference type="SAM" id="SignalP"/>
    </source>
</evidence>
<keyword evidence="1" id="KW-0732">Signal</keyword>
<evidence type="ECO:0000313" key="2">
    <source>
        <dbReference type="EMBL" id="TKW17236.1"/>
    </source>
</evidence>
<reference evidence="2" key="1">
    <citation type="submission" date="2019-03" db="EMBL/GenBank/DDBJ databases">
        <title>WGS assembly of Setaria viridis.</title>
        <authorList>
            <person name="Huang P."/>
            <person name="Jenkins J."/>
            <person name="Grimwood J."/>
            <person name="Barry K."/>
            <person name="Healey A."/>
            <person name="Mamidi S."/>
            <person name="Sreedasyam A."/>
            <person name="Shu S."/>
            <person name="Feldman M."/>
            <person name="Wu J."/>
            <person name="Yu Y."/>
            <person name="Chen C."/>
            <person name="Johnson J."/>
            <person name="Rokhsar D."/>
            <person name="Baxter I."/>
            <person name="Schmutz J."/>
            <person name="Brutnell T."/>
            <person name="Kellogg E."/>
        </authorList>
    </citation>
    <scope>NUCLEOTIDE SEQUENCE [LARGE SCALE GENOMIC DNA]</scope>
</reference>
<organism evidence="2 3">
    <name type="scientific">Setaria viridis</name>
    <name type="common">Green bristlegrass</name>
    <name type="synonym">Setaria italica subsp. viridis</name>
    <dbReference type="NCBI Taxonomy" id="4556"/>
    <lineage>
        <taxon>Eukaryota</taxon>
        <taxon>Viridiplantae</taxon>
        <taxon>Streptophyta</taxon>
        <taxon>Embryophyta</taxon>
        <taxon>Tracheophyta</taxon>
        <taxon>Spermatophyta</taxon>
        <taxon>Magnoliopsida</taxon>
        <taxon>Liliopsida</taxon>
        <taxon>Poales</taxon>
        <taxon>Poaceae</taxon>
        <taxon>PACMAD clade</taxon>
        <taxon>Panicoideae</taxon>
        <taxon>Panicodae</taxon>
        <taxon>Paniceae</taxon>
        <taxon>Cenchrinae</taxon>
        <taxon>Setaria</taxon>
    </lineage>
</organism>
<name>A0A4V6D781_SETVI</name>
<dbReference type="AlphaFoldDB" id="A0A4V6D781"/>
<dbReference type="EMBL" id="CM016556">
    <property type="protein sequence ID" value="TKW17236.1"/>
    <property type="molecule type" value="Genomic_DNA"/>
</dbReference>
<feature type="signal peptide" evidence="1">
    <location>
        <begin position="1"/>
        <end position="17"/>
    </location>
</feature>
<proteinExistence type="predicted"/>
<sequence>MGMGAWLWLLLVWFGGGEILSGLDSTAPLVYRVVVPQRAPIPGCREEILSTSTCAIKVASHRSVSTAQLGVV</sequence>
<gene>
    <name evidence="2" type="ORF">SEVIR_5G352832v2</name>
</gene>
<feature type="chain" id="PRO_5020304383" evidence="1">
    <location>
        <begin position="18"/>
        <end position="72"/>
    </location>
</feature>
<dbReference type="Proteomes" id="UP000298652">
    <property type="component" value="Chromosome 5"/>
</dbReference>
<protein>
    <submittedName>
        <fullName evidence="2">Uncharacterized protein</fullName>
    </submittedName>
</protein>
<accession>A0A4V6D781</accession>
<evidence type="ECO:0000313" key="3">
    <source>
        <dbReference type="Proteomes" id="UP000298652"/>
    </source>
</evidence>